<gene>
    <name evidence="2" type="ORF">X777_03757</name>
</gene>
<accession>A0A026X1H9</accession>
<organism evidence="2 3">
    <name type="scientific">Ooceraea biroi</name>
    <name type="common">Clonal raider ant</name>
    <name type="synonym">Cerapachys biroi</name>
    <dbReference type="NCBI Taxonomy" id="2015173"/>
    <lineage>
        <taxon>Eukaryota</taxon>
        <taxon>Metazoa</taxon>
        <taxon>Ecdysozoa</taxon>
        <taxon>Arthropoda</taxon>
        <taxon>Hexapoda</taxon>
        <taxon>Insecta</taxon>
        <taxon>Pterygota</taxon>
        <taxon>Neoptera</taxon>
        <taxon>Endopterygota</taxon>
        <taxon>Hymenoptera</taxon>
        <taxon>Apocrita</taxon>
        <taxon>Aculeata</taxon>
        <taxon>Formicoidea</taxon>
        <taxon>Formicidae</taxon>
        <taxon>Dorylinae</taxon>
        <taxon>Ooceraea</taxon>
    </lineage>
</organism>
<feature type="transmembrane region" description="Helical" evidence="1">
    <location>
        <begin position="219"/>
        <end position="241"/>
    </location>
</feature>
<keyword evidence="1" id="KW-1133">Transmembrane helix</keyword>
<sequence length="797" mass="92100">MLFARIIYINKDFVYFYHGVLGIRLPTNPSWPKIPRRLTNSANNIIEPPCVITLMGTCTKTCNTMRAITCQHSKPKCEAVTQMPKRLSGCLDPRFRRQILQQKTKKPNEFFNMDNNEQKTQLDRCILQKIKKVEKDLQENLVSESADDSSYHDMNKLLKSVTKSKRSTDCFVKKGSTLEANYCMDNCIVFTELICTLIFNKLLVFVADEKKIYMLFSTFLIFKLLLCVCACVCALSLSFSLNHCNLYCINVDVEIVYQSDDVEDQEIVGNISTTSTLTSKSMSTFKNLANKKHLPNGMRQYDIKNDNDISENKIISCCDKHVSDCIHNKENINLNVSLNQETRNEISANKSHQNFNIIDNINDAKSDKNILNRNIPEILRTAVERGNIDSYIVTDDHISDIKRERWSEKIVVASSVRPCTNIWKEIVKNKRLIMDKLPLSMKNDKMLYKCIQTFILSEVRGKKYKKNNDENKENHRESYINYKRKMTLLNLLRKAESFFWKKSRLMIADFDCVLILPDPCRIKVVWATYVQSCGSAGANLSQIMSNATGPIKYDPFFVACYTFQKSIIFLTFQKRIADVNTLRIQSNLTKHTTFCSLRSLQAENIFEKLSPISLESETQLNKNYWKYYIKPKRKIAITKSDTVGKKNKRQKLRNYSFGSRTLQRYSLLSCIINTVLQDLVAISGKSSSNPTMNGMPNVHEDICNTFELLPTFVKKINQARKQLFGLKTIALLSIMMYVAVIFLPMMYDNFSDEECDDYENENYIEITSQYIESSFRQVFNEIIDVLNTILLSIIKLT</sequence>
<proteinExistence type="predicted"/>
<dbReference type="EMBL" id="KK107030">
    <property type="protein sequence ID" value="EZA62150.1"/>
    <property type="molecule type" value="Genomic_DNA"/>
</dbReference>
<reference evidence="2 3" key="1">
    <citation type="journal article" date="2014" name="Curr. Biol.">
        <title>The genome of the clonal raider ant Cerapachys biroi.</title>
        <authorList>
            <person name="Oxley P.R."/>
            <person name="Ji L."/>
            <person name="Fetter-Pruneda I."/>
            <person name="McKenzie S.K."/>
            <person name="Li C."/>
            <person name="Hu H."/>
            <person name="Zhang G."/>
            <person name="Kronauer D.J."/>
        </authorList>
    </citation>
    <scope>NUCLEOTIDE SEQUENCE [LARGE SCALE GENOMIC DNA]</scope>
</reference>
<name>A0A026X1H9_OOCBI</name>
<dbReference type="OrthoDB" id="7616628at2759"/>
<dbReference type="AlphaFoldDB" id="A0A026X1H9"/>
<protein>
    <submittedName>
        <fullName evidence="2">Uncharacterized protein</fullName>
    </submittedName>
</protein>
<evidence type="ECO:0000256" key="1">
    <source>
        <dbReference type="SAM" id="Phobius"/>
    </source>
</evidence>
<dbReference type="OMA" id="DSEYYIP"/>
<feature type="transmembrane region" description="Helical" evidence="1">
    <location>
        <begin position="724"/>
        <end position="743"/>
    </location>
</feature>
<keyword evidence="3" id="KW-1185">Reference proteome</keyword>
<keyword evidence="1" id="KW-0472">Membrane</keyword>
<dbReference type="Proteomes" id="UP000053097">
    <property type="component" value="Unassembled WGS sequence"/>
</dbReference>
<evidence type="ECO:0000313" key="3">
    <source>
        <dbReference type="Proteomes" id="UP000053097"/>
    </source>
</evidence>
<keyword evidence="1" id="KW-0812">Transmembrane</keyword>
<evidence type="ECO:0000313" key="2">
    <source>
        <dbReference type="EMBL" id="EZA62150.1"/>
    </source>
</evidence>